<dbReference type="EMBL" id="CP117884">
    <property type="protein sequence ID" value="WDF82905.1"/>
    <property type="molecule type" value="Genomic_DNA"/>
</dbReference>
<dbReference type="InterPro" id="IPR029021">
    <property type="entry name" value="Prot-tyrosine_phosphatase-like"/>
</dbReference>
<proteinExistence type="predicted"/>
<evidence type="ECO:0000313" key="1">
    <source>
        <dbReference type="EMBL" id="WDF82905.1"/>
    </source>
</evidence>
<evidence type="ECO:0000313" key="2">
    <source>
        <dbReference type="Proteomes" id="UP001220377"/>
    </source>
</evidence>
<dbReference type="PROSITE" id="PS00383">
    <property type="entry name" value="TYR_PHOSPHATASE_1"/>
    <property type="match status" value="1"/>
</dbReference>
<dbReference type="RefSeq" id="WP_274260669.1">
    <property type="nucleotide sequence ID" value="NZ_CP117884.1"/>
</dbReference>
<name>A0ABY7WRU2_9LACO</name>
<reference evidence="1 2" key="1">
    <citation type="submission" date="2023-02" db="EMBL/GenBank/DDBJ databases">
        <title>Genome sequence of Lacticaseibacillus sp. KACC 23028.</title>
        <authorList>
            <person name="Kim S."/>
            <person name="Heo J."/>
            <person name="Kwon S.-W."/>
        </authorList>
    </citation>
    <scope>NUCLEOTIDE SEQUENCE [LARGE SCALE GENOMIC DNA]</scope>
    <source>
        <strain evidence="1 2">KACC 23028</strain>
    </source>
</reference>
<organism evidence="1 2">
    <name type="scientific">Lacticaseibacillus pabuli</name>
    <dbReference type="NCBI Taxonomy" id="3025672"/>
    <lineage>
        <taxon>Bacteria</taxon>
        <taxon>Bacillati</taxon>
        <taxon>Bacillota</taxon>
        <taxon>Bacilli</taxon>
        <taxon>Lactobacillales</taxon>
        <taxon>Lactobacillaceae</taxon>
        <taxon>Lacticaseibacillus</taxon>
    </lineage>
</organism>
<protein>
    <submittedName>
        <fullName evidence="1">Tyrosine-protein phosphatase</fullName>
    </submittedName>
</protein>
<dbReference type="SUPFAM" id="SSF52799">
    <property type="entry name" value="(Phosphotyrosine protein) phosphatases II"/>
    <property type="match status" value="1"/>
</dbReference>
<dbReference type="Proteomes" id="UP001220377">
    <property type="component" value="Chromosome"/>
</dbReference>
<dbReference type="Pfam" id="PF13350">
    <property type="entry name" value="Y_phosphatase3"/>
    <property type="match status" value="1"/>
</dbReference>
<sequence>MENTVQHPNQFFENPRNQALLQQRAGDRLHLLKVRNARTYRNVQTTDGRYLRDNVLVRMARLTHATPADLAQLRDVGVTAVVDLRLPNEAAAAPDLRLPGWQYVPAPTASDKVTPGMPLPELFDYLKDHDDALDQMRNGYRGIVADPEQQASLRAAINAVLTTPGATAFHCSMGKDRTGVFAALMLSVAGVDRHFIDADYMYSNVSGAAHIQALRQKFADWGGDARMQNQIDYLASTSTAYLDAMFDWVRNNYGDAAGFVADGLGFGHDGVIALRHKLIAE</sequence>
<accession>A0ABY7WRU2</accession>
<dbReference type="Gene3D" id="3.90.190.10">
    <property type="entry name" value="Protein tyrosine phosphatase superfamily"/>
    <property type="match status" value="1"/>
</dbReference>
<gene>
    <name evidence="1" type="ORF">PQ472_01295</name>
</gene>
<dbReference type="InterPro" id="IPR026893">
    <property type="entry name" value="Tyr/Ser_Pase_IphP-type"/>
</dbReference>
<dbReference type="InterPro" id="IPR016130">
    <property type="entry name" value="Tyr_Pase_AS"/>
</dbReference>
<keyword evidence="2" id="KW-1185">Reference proteome</keyword>